<feature type="region of interest" description="Disordered" evidence="11">
    <location>
        <begin position="1"/>
        <end position="74"/>
    </location>
</feature>
<feature type="transmembrane region" description="Helical" evidence="10">
    <location>
        <begin position="316"/>
        <end position="337"/>
    </location>
</feature>
<proteinExistence type="inferred from homology"/>
<dbReference type="PANTHER" id="PTHR22936">
    <property type="entry name" value="RHOMBOID-RELATED"/>
    <property type="match status" value="1"/>
</dbReference>
<feature type="transmembrane region" description="Helical" evidence="10">
    <location>
        <begin position="255"/>
        <end position="277"/>
    </location>
</feature>
<feature type="region of interest" description="Disordered" evidence="11">
    <location>
        <begin position="100"/>
        <end position="127"/>
    </location>
</feature>
<evidence type="ECO:0000256" key="11">
    <source>
        <dbReference type="SAM" id="MobiDB-lite"/>
    </source>
</evidence>
<dbReference type="PANTHER" id="PTHR22936:SF69">
    <property type="entry name" value="RHOMBOID-LIKE PROTEIN"/>
    <property type="match status" value="1"/>
</dbReference>
<evidence type="ECO:0000256" key="10">
    <source>
        <dbReference type="RuleBase" id="RU362115"/>
    </source>
</evidence>
<evidence type="ECO:0000256" key="9">
    <source>
        <dbReference type="ARBA" id="ARBA00023136"/>
    </source>
</evidence>
<evidence type="ECO:0000313" key="14">
    <source>
        <dbReference type="Proteomes" id="UP000193944"/>
    </source>
</evidence>
<sequence length="450" mass="51901">MGHTFFKRNDTYKRLNKLDPKFKSQKDLEEGTSPLKQDLSNEDLNQEQASPSSQRPQRPQRPQSSAYEQELEQRYREVQRQKLEEKLRLQAEAAAKGEEYIIETEESPKPRRKVKDPEKEERRKSKVPKALYDPEVRKQLEELKQHKPFFMYTVTILQIILMIVSLGVNYAYTGHVFDNLHNNIYFGPNIGTIIHMGARYVPCMKELTYSDPKKNFNVTICPQGIAGSIVNTDICSLGDLCGMGGIEEGKAPNQWIRFILPIFLHAGIIHIFINLIFQIRTGIQMEKDFGTWRMMIIYMASGIFGFAFGADISYNVPSVGCSGALYGLLGCLLLDLIQNWKLIVNPWKELIKMLIIIIFSLGIGLLRFIDNFAHFGGFITGILTGLIFMPTIIFGKWDLRRKRFLMIISIPILIFMFIWVFKSFYKEGDSKCTWCKYVTCVPIGEWCKDL</sequence>
<feature type="domain" description="Peptidase S54 rhomboid" evidence="12">
    <location>
        <begin position="253"/>
        <end position="389"/>
    </location>
</feature>
<reference evidence="13 14" key="2">
    <citation type="submission" date="2016-08" db="EMBL/GenBank/DDBJ databases">
        <title>Pervasive Adenine N6-methylation of Active Genes in Fungi.</title>
        <authorList>
            <consortium name="DOE Joint Genome Institute"/>
            <person name="Mondo S.J."/>
            <person name="Dannebaum R.O."/>
            <person name="Kuo R.C."/>
            <person name="Labutti K."/>
            <person name="Haridas S."/>
            <person name="Kuo A."/>
            <person name="Salamov A."/>
            <person name="Ahrendt S.R."/>
            <person name="Lipzen A."/>
            <person name="Sullivan W."/>
            <person name="Andreopoulos W.B."/>
            <person name="Clum A."/>
            <person name="Lindquist E."/>
            <person name="Daum C."/>
            <person name="Ramamoorthy G.K."/>
            <person name="Gryganskyi A."/>
            <person name="Culley D."/>
            <person name="Magnuson J.K."/>
            <person name="James T.Y."/>
            <person name="O'Malley M.A."/>
            <person name="Stajich J.E."/>
            <person name="Spatafora J.W."/>
            <person name="Visel A."/>
            <person name="Grigoriev I.V."/>
        </authorList>
    </citation>
    <scope>NUCLEOTIDE SEQUENCE [LARGE SCALE GENOMIC DNA]</scope>
    <source>
        <strain evidence="13 14">S4</strain>
    </source>
</reference>
<dbReference type="SUPFAM" id="SSF144091">
    <property type="entry name" value="Rhomboid-like"/>
    <property type="match status" value="1"/>
</dbReference>
<organism evidence="13 14">
    <name type="scientific">Anaeromyces robustus</name>
    <dbReference type="NCBI Taxonomy" id="1754192"/>
    <lineage>
        <taxon>Eukaryota</taxon>
        <taxon>Fungi</taxon>
        <taxon>Fungi incertae sedis</taxon>
        <taxon>Chytridiomycota</taxon>
        <taxon>Chytridiomycota incertae sedis</taxon>
        <taxon>Neocallimastigomycetes</taxon>
        <taxon>Neocallimastigales</taxon>
        <taxon>Neocallimastigaceae</taxon>
        <taxon>Anaeromyces</taxon>
    </lineage>
</organism>
<dbReference type="GO" id="GO:0004252">
    <property type="term" value="F:serine-type endopeptidase activity"/>
    <property type="evidence" value="ECO:0007669"/>
    <property type="project" value="InterPro"/>
</dbReference>
<dbReference type="GO" id="GO:0016020">
    <property type="term" value="C:membrane"/>
    <property type="evidence" value="ECO:0007669"/>
    <property type="project" value="UniProtKB-SubCell"/>
</dbReference>
<dbReference type="InterPro" id="IPR022764">
    <property type="entry name" value="Peptidase_S54_rhomboid_dom"/>
</dbReference>
<feature type="transmembrane region" description="Helical" evidence="10">
    <location>
        <begin position="404"/>
        <end position="421"/>
    </location>
</feature>
<dbReference type="Gene3D" id="1.20.1540.10">
    <property type="entry name" value="Rhomboid-like"/>
    <property type="match status" value="1"/>
</dbReference>
<gene>
    <name evidence="13" type="ORF">BCR32DRAFT_204954</name>
</gene>
<dbReference type="GO" id="GO:0006508">
    <property type="term" value="P:proteolysis"/>
    <property type="evidence" value="ECO:0007669"/>
    <property type="project" value="UniProtKB-KW"/>
</dbReference>
<evidence type="ECO:0000256" key="7">
    <source>
        <dbReference type="ARBA" id="ARBA00022825"/>
    </source>
</evidence>
<feature type="transmembrane region" description="Helical" evidence="10">
    <location>
        <begin position="149"/>
        <end position="172"/>
    </location>
</feature>
<dbReference type="CDD" id="cd22249">
    <property type="entry name" value="UDM1_RNF168_RNF169-like"/>
    <property type="match status" value="1"/>
</dbReference>
<dbReference type="STRING" id="1754192.A0A1Y1X398"/>
<evidence type="ECO:0000256" key="4">
    <source>
        <dbReference type="ARBA" id="ARBA00022670"/>
    </source>
</evidence>
<feature type="transmembrane region" description="Helical" evidence="10">
    <location>
        <begin position="375"/>
        <end position="397"/>
    </location>
</feature>
<evidence type="ECO:0000256" key="1">
    <source>
        <dbReference type="ARBA" id="ARBA00000156"/>
    </source>
</evidence>
<dbReference type="EMBL" id="MCFG01000155">
    <property type="protein sequence ID" value="ORX80108.1"/>
    <property type="molecule type" value="Genomic_DNA"/>
</dbReference>
<dbReference type="Proteomes" id="UP000193944">
    <property type="component" value="Unassembled WGS sequence"/>
</dbReference>
<reference evidence="13 14" key="1">
    <citation type="submission" date="2016-08" db="EMBL/GenBank/DDBJ databases">
        <title>A Parts List for Fungal Cellulosomes Revealed by Comparative Genomics.</title>
        <authorList>
            <consortium name="DOE Joint Genome Institute"/>
            <person name="Haitjema C.H."/>
            <person name="Gilmore S.P."/>
            <person name="Henske J.K."/>
            <person name="Solomon K.V."/>
            <person name="De Groot R."/>
            <person name="Kuo A."/>
            <person name="Mondo S.J."/>
            <person name="Salamov A.A."/>
            <person name="Labutti K."/>
            <person name="Zhao Z."/>
            <person name="Chiniquy J."/>
            <person name="Barry K."/>
            <person name="Brewer H.M."/>
            <person name="Purvine S.O."/>
            <person name="Wright A.T."/>
            <person name="Boxma B."/>
            <person name="Van Alen T."/>
            <person name="Hackstein J.H."/>
            <person name="Baker S.E."/>
            <person name="Grigoriev I.V."/>
            <person name="O'Malley M.A."/>
        </authorList>
    </citation>
    <scope>NUCLEOTIDE SEQUENCE [LARGE SCALE GENOMIC DNA]</scope>
    <source>
        <strain evidence="13 14">S4</strain>
    </source>
</reference>
<feature type="compositionally biased region" description="Basic and acidic residues" evidence="11">
    <location>
        <begin position="7"/>
        <end position="29"/>
    </location>
</feature>
<evidence type="ECO:0000256" key="5">
    <source>
        <dbReference type="ARBA" id="ARBA00022692"/>
    </source>
</evidence>
<keyword evidence="9 10" id="KW-0472">Membrane</keyword>
<dbReference type="OrthoDB" id="2146116at2759"/>
<keyword evidence="8 10" id="KW-1133">Transmembrane helix</keyword>
<dbReference type="InterPro" id="IPR002610">
    <property type="entry name" value="Peptidase_S54_rhomboid-like"/>
</dbReference>
<dbReference type="EC" id="3.4.21.105" evidence="10"/>
<keyword evidence="4 10" id="KW-0645">Protease</keyword>
<evidence type="ECO:0000256" key="8">
    <source>
        <dbReference type="ARBA" id="ARBA00022989"/>
    </source>
</evidence>
<dbReference type="InterPro" id="IPR035952">
    <property type="entry name" value="Rhomboid-like_sf"/>
</dbReference>
<evidence type="ECO:0000256" key="3">
    <source>
        <dbReference type="ARBA" id="ARBA00009045"/>
    </source>
</evidence>
<protein>
    <recommendedName>
        <fullName evidence="10">Rhomboid-type serine protease</fullName>
        <ecNumber evidence="10">3.4.21.105</ecNumber>
    </recommendedName>
</protein>
<evidence type="ECO:0000259" key="12">
    <source>
        <dbReference type="Pfam" id="PF01694"/>
    </source>
</evidence>
<keyword evidence="5 10" id="KW-0812">Transmembrane</keyword>
<dbReference type="Pfam" id="PF01694">
    <property type="entry name" value="Rhomboid"/>
    <property type="match status" value="1"/>
</dbReference>
<keyword evidence="7 10" id="KW-0720">Serine protease</keyword>
<evidence type="ECO:0000256" key="2">
    <source>
        <dbReference type="ARBA" id="ARBA00004141"/>
    </source>
</evidence>
<evidence type="ECO:0000313" key="13">
    <source>
        <dbReference type="EMBL" id="ORX80108.1"/>
    </source>
</evidence>
<comment type="catalytic activity">
    <reaction evidence="1 10">
        <text>Cleaves type-1 transmembrane domains using a catalytic dyad composed of serine and histidine that are contributed by different transmembrane domains.</text>
        <dbReference type="EC" id="3.4.21.105"/>
    </reaction>
</comment>
<comment type="subcellular location">
    <subcellularLocation>
        <location evidence="2 10">Membrane</location>
        <topology evidence="2 10">Multi-pass membrane protein</topology>
    </subcellularLocation>
</comment>
<accession>A0A1Y1X398</accession>
<feature type="transmembrane region" description="Helical" evidence="10">
    <location>
        <begin position="349"/>
        <end position="369"/>
    </location>
</feature>
<comment type="similarity">
    <text evidence="3 10">Belongs to the peptidase S54 family.</text>
</comment>
<comment type="caution">
    <text evidence="13">The sequence shown here is derived from an EMBL/GenBank/DDBJ whole genome shotgun (WGS) entry which is preliminary data.</text>
</comment>
<keyword evidence="14" id="KW-1185">Reference proteome</keyword>
<name>A0A1Y1X398_9FUNG</name>
<feature type="compositionally biased region" description="Low complexity" evidence="11">
    <location>
        <begin position="50"/>
        <end position="65"/>
    </location>
</feature>
<keyword evidence="6 10" id="KW-0378">Hydrolase</keyword>
<comment type="function">
    <text evidence="10">Serine protease involved in intramembrane proteolysis.</text>
</comment>
<evidence type="ECO:0000256" key="6">
    <source>
        <dbReference type="ARBA" id="ARBA00022801"/>
    </source>
</evidence>
<dbReference type="AlphaFoldDB" id="A0A1Y1X398"/>
<feature type="transmembrane region" description="Helical" evidence="10">
    <location>
        <begin position="289"/>
        <end position="310"/>
    </location>
</feature>